<dbReference type="InterPro" id="IPR000719">
    <property type="entry name" value="Prot_kinase_dom"/>
</dbReference>
<dbReference type="Pfam" id="PF00069">
    <property type="entry name" value="Pkinase"/>
    <property type="match status" value="1"/>
</dbReference>
<evidence type="ECO:0000256" key="5">
    <source>
        <dbReference type="ARBA" id="ARBA00022777"/>
    </source>
</evidence>
<comment type="catalytic activity">
    <reaction evidence="7">
        <text>L-threonyl-[protein] + ATP = O-phospho-L-threonyl-[protein] + ADP + H(+)</text>
        <dbReference type="Rhea" id="RHEA:46608"/>
        <dbReference type="Rhea" id="RHEA-COMP:11060"/>
        <dbReference type="Rhea" id="RHEA-COMP:11605"/>
        <dbReference type="ChEBI" id="CHEBI:15378"/>
        <dbReference type="ChEBI" id="CHEBI:30013"/>
        <dbReference type="ChEBI" id="CHEBI:30616"/>
        <dbReference type="ChEBI" id="CHEBI:61977"/>
        <dbReference type="ChEBI" id="CHEBI:456216"/>
        <dbReference type="EC" id="2.7.11.1"/>
    </reaction>
</comment>
<dbReference type="PANTHER" id="PTHR24356:SF1">
    <property type="entry name" value="SERINE_THREONINE-PROTEIN KINASE GREATWALL"/>
    <property type="match status" value="1"/>
</dbReference>
<dbReference type="EC" id="2.7.11.1" evidence="1"/>
<feature type="region of interest" description="Disordered" evidence="9">
    <location>
        <begin position="1"/>
        <end position="50"/>
    </location>
</feature>
<feature type="compositionally biased region" description="Polar residues" evidence="9">
    <location>
        <begin position="13"/>
        <end position="44"/>
    </location>
</feature>
<dbReference type="STRING" id="98765.A0A2R6NKE0"/>
<evidence type="ECO:0000256" key="4">
    <source>
        <dbReference type="ARBA" id="ARBA00022741"/>
    </source>
</evidence>
<evidence type="ECO:0000256" key="2">
    <source>
        <dbReference type="ARBA" id="ARBA00022527"/>
    </source>
</evidence>
<keyword evidence="2" id="KW-0723">Serine/threonine-protein kinase</keyword>
<evidence type="ECO:0000313" key="12">
    <source>
        <dbReference type="Proteomes" id="UP000186601"/>
    </source>
</evidence>
<feature type="region of interest" description="Disordered" evidence="9">
    <location>
        <begin position="94"/>
        <end position="132"/>
    </location>
</feature>
<feature type="domain" description="Protein kinase" evidence="10">
    <location>
        <begin position="192"/>
        <end position="468"/>
    </location>
</feature>
<reference evidence="11 12" key="1">
    <citation type="submission" date="2018-02" db="EMBL/GenBank/DDBJ databases">
        <title>Genome sequence of the basidiomycete white-rot fungus Phlebia centrifuga.</title>
        <authorList>
            <person name="Granchi Z."/>
            <person name="Peng M."/>
            <person name="de Vries R.P."/>
            <person name="Hilden K."/>
            <person name="Makela M.R."/>
            <person name="Grigoriev I."/>
            <person name="Riley R."/>
        </authorList>
    </citation>
    <scope>NUCLEOTIDE SEQUENCE [LARGE SCALE GENOMIC DNA]</scope>
    <source>
        <strain evidence="11 12">FBCC195</strain>
    </source>
</reference>
<dbReference type="PROSITE" id="PS50011">
    <property type="entry name" value="PROTEIN_KINASE_DOM"/>
    <property type="match status" value="1"/>
</dbReference>
<evidence type="ECO:0000256" key="7">
    <source>
        <dbReference type="ARBA" id="ARBA00047899"/>
    </source>
</evidence>
<evidence type="ECO:0000256" key="1">
    <source>
        <dbReference type="ARBA" id="ARBA00012513"/>
    </source>
</evidence>
<dbReference type="OrthoDB" id="10252171at2759"/>
<proteinExistence type="predicted"/>
<name>A0A2R6NKE0_9APHY</name>
<dbReference type="InterPro" id="IPR008271">
    <property type="entry name" value="Ser/Thr_kinase_AS"/>
</dbReference>
<dbReference type="GO" id="GO:0004674">
    <property type="term" value="F:protein serine/threonine kinase activity"/>
    <property type="evidence" value="ECO:0007669"/>
    <property type="project" value="UniProtKB-KW"/>
</dbReference>
<dbReference type="Gene3D" id="1.10.510.10">
    <property type="entry name" value="Transferase(Phosphotransferase) domain 1"/>
    <property type="match status" value="1"/>
</dbReference>
<keyword evidence="4" id="KW-0547">Nucleotide-binding</keyword>
<dbReference type="PROSITE" id="PS00108">
    <property type="entry name" value="PROTEIN_KINASE_ST"/>
    <property type="match status" value="1"/>
</dbReference>
<dbReference type="Proteomes" id="UP000186601">
    <property type="component" value="Unassembled WGS sequence"/>
</dbReference>
<accession>A0A2R6NKE0</accession>
<organism evidence="11 12">
    <name type="scientific">Hermanssonia centrifuga</name>
    <dbReference type="NCBI Taxonomy" id="98765"/>
    <lineage>
        <taxon>Eukaryota</taxon>
        <taxon>Fungi</taxon>
        <taxon>Dikarya</taxon>
        <taxon>Basidiomycota</taxon>
        <taxon>Agaricomycotina</taxon>
        <taxon>Agaricomycetes</taxon>
        <taxon>Polyporales</taxon>
        <taxon>Meruliaceae</taxon>
        <taxon>Hermanssonia</taxon>
    </lineage>
</organism>
<sequence length="522" mass="58216">MTVSENEPPPTSPQSLTLKRTLDTLQPCQETSSNSKEPSPTTPRTPKASLFFPARKLVLSKPDYHSLRSPLRIKIPQLFPGTTTIHVRGVPAASIASGSSSSESESESEGDSEDSSEDSSEEPTTPRASILSPRTSASIVTFSSPVSPNGFDDVSDLELGSLCIAERSYPSPSSNLPFSRRPPLRPACVGPFQFLRTLNKGSYGTAYAARDVSTSQVLCAKVCLKKRVREGKDFIRGMVTELRAYKRIAASEEGLRTWLMELHGVVQDPERVIFMMDLMETDLFAVLANPPQKRLVKRWLAQIALGIDALHSIGIIHRDIKPENILLSAASSDVRIRITDFTNSWIAPGDTADEWQRAYDVAPGSPLEWWRVYSKRYIGTKEYLAPEIRKKQWYGIMVDWWSLGCLAYDLIAGDALFPDDRSVNFYYKWEAEKTTSPYVLYRAGFLEEDEASMMSGSSYPYSCSHSALGGSDELAVHYTLEEEPMCYAAPEPYREDGMPASKAQVMFDQFGWINPNGMWAHR</sequence>
<evidence type="ECO:0000256" key="8">
    <source>
        <dbReference type="ARBA" id="ARBA00048679"/>
    </source>
</evidence>
<dbReference type="InterPro" id="IPR050236">
    <property type="entry name" value="Ser_Thr_kinase_AGC"/>
</dbReference>
<dbReference type="AlphaFoldDB" id="A0A2R6NKE0"/>
<feature type="compositionally biased region" description="Acidic residues" evidence="9">
    <location>
        <begin position="104"/>
        <end position="121"/>
    </location>
</feature>
<evidence type="ECO:0000259" key="10">
    <source>
        <dbReference type="PROSITE" id="PS50011"/>
    </source>
</evidence>
<dbReference type="InterPro" id="IPR011009">
    <property type="entry name" value="Kinase-like_dom_sf"/>
</dbReference>
<comment type="catalytic activity">
    <reaction evidence="8">
        <text>L-seryl-[protein] + ATP = O-phospho-L-seryl-[protein] + ADP + H(+)</text>
        <dbReference type="Rhea" id="RHEA:17989"/>
        <dbReference type="Rhea" id="RHEA-COMP:9863"/>
        <dbReference type="Rhea" id="RHEA-COMP:11604"/>
        <dbReference type="ChEBI" id="CHEBI:15378"/>
        <dbReference type="ChEBI" id="CHEBI:29999"/>
        <dbReference type="ChEBI" id="CHEBI:30616"/>
        <dbReference type="ChEBI" id="CHEBI:83421"/>
        <dbReference type="ChEBI" id="CHEBI:456216"/>
        <dbReference type="EC" id="2.7.11.1"/>
    </reaction>
</comment>
<evidence type="ECO:0000313" key="11">
    <source>
        <dbReference type="EMBL" id="PSR72771.1"/>
    </source>
</evidence>
<keyword evidence="6" id="KW-0067">ATP-binding</keyword>
<evidence type="ECO:0000256" key="3">
    <source>
        <dbReference type="ARBA" id="ARBA00022679"/>
    </source>
</evidence>
<dbReference type="PANTHER" id="PTHR24356">
    <property type="entry name" value="SERINE/THREONINE-PROTEIN KINASE"/>
    <property type="match status" value="1"/>
</dbReference>
<dbReference type="GO" id="GO:0005524">
    <property type="term" value="F:ATP binding"/>
    <property type="evidence" value="ECO:0007669"/>
    <property type="project" value="UniProtKB-KW"/>
</dbReference>
<evidence type="ECO:0000256" key="9">
    <source>
        <dbReference type="SAM" id="MobiDB-lite"/>
    </source>
</evidence>
<keyword evidence="5" id="KW-0418">Kinase</keyword>
<keyword evidence="12" id="KW-1185">Reference proteome</keyword>
<dbReference type="Gene3D" id="3.30.200.20">
    <property type="entry name" value="Phosphorylase Kinase, domain 1"/>
    <property type="match status" value="1"/>
</dbReference>
<dbReference type="SUPFAM" id="SSF56112">
    <property type="entry name" value="Protein kinase-like (PK-like)"/>
    <property type="match status" value="1"/>
</dbReference>
<evidence type="ECO:0000256" key="6">
    <source>
        <dbReference type="ARBA" id="ARBA00022840"/>
    </source>
</evidence>
<dbReference type="EMBL" id="MLYV02001136">
    <property type="protein sequence ID" value="PSR72771.1"/>
    <property type="molecule type" value="Genomic_DNA"/>
</dbReference>
<gene>
    <name evidence="11" type="ORF">PHLCEN_2v11370</name>
</gene>
<protein>
    <recommendedName>
        <fullName evidence="1">non-specific serine/threonine protein kinase</fullName>
        <ecNumber evidence="1">2.7.11.1</ecNumber>
    </recommendedName>
</protein>
<comment type="caution">
    <text evidence="11">The sequence shown here is derived from an EMBL/GenBank/DDBJ whole genome shotgun (WGS) entry which is preliminary data.</text>
</comment>
<dbReference type="SMART" id="SM00220">
    <property type="entry name" value="S_TKc"/>
    <property type="match status" value="1"/>
</dbReference>
<keyword evidence="3" id="KW-0808">Transferase</keyword>